<dbReference type="EMBL" id="MIJD01000495">
    <property type="protein sequence ID" value="OPE45448.1"/>
    <property type="molecule type" value="Genomic_DNA"/>
</dbReference>
<keyword evidence="1" id="KW-1133">Transmembrane helix</keyword>
<sequence>TFWQYRNSCATSPGLGCYNVRDPLDLALVAAATAGACIGFLCPFGLTPAGAARFIAGSAPAWRVAAAASRVIPGAGLTGVRSA</sequence>
<dbReference type="Proteomes" id="UP000191039">
    <property type="component" value="Unassembled WGS sequence"/>
</dbReference>
<proteinExistence type="predicted"/>
<keyword evidence="1" id="KW-0812">Transmembrane</keyword>
<protein>
    <submittedName>
        <fullName evidence="2">Uncharacterized protein</fullName>
    </submittedName>
</protein>
<feature type="transmembrane region" description="Helical" evidence="1">
    <location>
        <begin position="26"/>
        <end position="46"/>
    </location>
</feature>
<feature type="non-terminal residue" evidence="2">
    <location>
        <position position="1"/>
    </location>
</feature>
<evidence type="ECO:0000256" key="1">
    <source>
        <dbReference type="SAM" id="Phobius"/>
    </source>
</evidence>
<reference evidence="2 3" key="1">
    <citation type="submission" date="2016-09" db="EMBL/GenBank/DDBJ databases">
        <title>genome sequences of unsequenced Mycobacteria.</title>
        <authorList>
            <person name="Greninger A.L."/>
            <person name="Jerome K.R."/>
            <person name="Mcnair B."/>
            <person name="Wallis C."/>
            <person name="Fang F."/>
        </authorList>
    </citation>
    <scope>NUCLEOTIDE SEQUENCE [LARGE SCALE GENOMIC DNA]</scope>
    <source>
        <strain evidence="2 3">BM1</strain>
    </source>
</reference>
<gene>
    <name evidence="2" type="ORF">BV510_28135</name>
</gene>
<evidence type="ECO:0000313" key="2">
    <source>
        <dbReference type="EMBL" id="OPE45448.1"/>
    </source>
</evidence>
<keyword evidence="1" id="KW-0472">Membrane</keyword>
<name>A0A1T3VTI1_9MYCO</name>
<accession>A0A1T3VTI1</accession>
<evidence type="ECO:0000313" key="3">
    <source>
        <dbReference type="Proteomes" id="UP000191039"/>
    </source>
</evidence>
<organism evidence="2 3">
    <name type="scientific">Mycolicibacterium diernhoferi</name>
    <dbReference type="NCBI Taxonomy" id="1801"/>
    <lineage>
        <taxon>Bacteria</taxon>
        <taxon>Bacillati</taxon>
        <taxon>Actinomycetota</taxon>
        <taxon>Actinomycetes</taxon>
        <taxon>Mycobacteriales</taxon>
        <taxon>Mycobacteriaceae</taxon>
        <taxon>Mycolicibacterium</taxon>
    </lineage>
</organism>
<comment type="caution">
    <text evidence="2">The sequence shown here is derived from an EMBL/GenBank/DDBJ whole genome shotgun (WGS) entry which is preliminary data.</text>
</comment>
<dbReference type="AlphaFoldDB" id="A0A1T3VTI1"/>